<gene>
    <name evidence="2" type="primary">ga20743</name>
    <name evidence="2" type="ORF">PR202_ga20743</name>
</gene>
<sequence>MHRRSGSTRRTAASSRPLSHSPRTSSTTSSVTPAFLARTHRSIPRATRRSRSSSPSASSLSARVGSCGFFSRRSAALMSSLLAAAHGTALGFGLSSQSSWSSPIDGVSRGRWKATGGASALCLGTTGLGGSESSRERTRRMIPSTARRLRPPGTPAVRGLALAGGPACLGGGCLGPWRLGFGGAASAGLGGLWFWGPGPWSHGGGGGGFGDGEKSGRGGGAIAGSRLRRFTRL</sequence>
<dbReference type="Proteomes" id="UP001054889">
    <property type="component" value="Unassembled WGS sequence"/>
</dbReference>
<reference evidence="2" key="2">
    <citation type="submission" date="2021-12" db="EMBL/GenBank/DDBJ databases">
        <title>Resequencing data analysis of finger millet.</title>
        <authorList>
            <person name="Hatakeyama M."/>
            <person name="Aluri S."/>
            <person name="Balachadran M.T."/>
            <person name="Sivarajan S.R."/>
            <person name="Poveda L."/>
            <person name="Shimizu-Inatsugi R."/>
            <person name="Schlapbach R."/>
            <person name="Sreeman S.M."/>
            <person name="Shimizu K.K."/>
        </authorList>
    </citation>
    <scope>NUCLEOTIDE SEQUENCE</scope>
</reference>
<evidence type="ECO:0000313" key="3">
    <source>
        <dbReference type="Proteomes" id="UP001054889"/>
    </source>
</evidence>
<dbReference type="EMBL" id="BQKI01000010">
    <property type="protein sequence ID" value="GJN03313.1"/>
    <property type="molecule type" value="Genomic_DNA"/>
</dbReference>
<feature type="compositionally biased region" description="Low complexity" evidence="1">
    <location>
        <begin position="52"/>
        <end position="62"/>
    </location>
</feature>
<evidence type="ECO:0000313" key="2">
    <source>
        <dbReference type="EMBL" id="GJN03313.1"/>
    </source>
</evidence>
<feature type="compositionally biased region" description="Low complexity" evidence="1">
    <location>
        <begin position="8"/>
        <end position="33"/>
    </location>
</feature>
<proteinExistence type="predicted"/>
<reference evidence="2" key="1">
    <citation type="journal article" date="2018" name="DNA Res.">
        <title>Multiple hybrid de novo genome assembly of finger millet, an orphan allotetraploid crop.</title>
        <authorList>
            <person name="Hatakeyama M."/>
            <person name="Aluri S."/>
            <person name="Balachadran M.T."/>
            <person name="Sivarajan S.R."/>
            <person name="Patrignani A."/>
            <person name="Gruter S."/>
            <person name="Poveda L."/>
            <person name="Shimizu-Inatsugi R."/>
            <person name="Baeten J."/>
            <person name="Francoijs K.J."/>
            <person name="Nataraja K.N."/>
            <person name="Reddy Y.A.N."/>
            <person name="Phadnis S."/>
            <person name="Ravikumar R.L."/>
            <person name="Schlapbach R."/>
            <person name="Sreeman S.M."/>
            <person name="Shimizu K.K."/>
        </authorList>
    </citation>
    <scope>NUCLEOTIDE SEQUENCE</scope>
</reference>
<protein>
    <submittedName>
        <fullName evidence="2">Uncharacterized protein</fullName>
    </submittedName>
</protein>
<name>A0AAV5CXF0_ELECO</name>
<organism evidence="2 3">
    <name type="scientific">Eleusine coracana subsp. coracana</name>
    <dbReference type="NCBI Taxonomy" id="191504"/>
    <lineage>
        <taxon>Eukaryota</taxon>
        <taxon>Viridiplantae</taxon>
        <taxon>Streptophyta</taxon>
        <taxon>Embryophyta</taxon>
        <taxon>Tracheophyta</taxon>
        <taxon>Spermatophyta</taxon>
        <taxon>Magnoliopsida</taxon>
        <taxon>Liliopsida</taxon>
        <taxon>Poales</taxon>
        <taxon>Poaceae</taxon>
        <taxon>PACMAD clade</taxon>
        <taxon>Chloridoideae</taxon>
        <taxon>Cynodonteae</taxon>
        <taxon>Eleusininae</taxon>
        <taxon>Eleusine</taxon>
    </lineage>
</organism>
<keyword evidence="3" id="KW-1185">Reference proteome</keyword>
<accession>A0AAV5CXF0</accession>
<comment type="caution">
    <text evidence="2">The sequence shown here is derived from an EMBL/GenBank/DDBJ whole genome shotgun (WGS) entry which is preliminary data.</text>
</comment>
<feature type="region of interest" description="Disordered" evidence="1">
    <location>
        <begin position="204"/>
        <end position="224"/>
    </location>
</feature>
<evidence type="ECO:0000256" key="1">
    <source>
        <dbReference type="SAM" id="MobiDB-lite"/>
    </source>
</evidence>
<dbReference type="AlphaFoldDB" id="A0AAV5CXF0"/>
<feature type="compositionally biased region" description="Basic residues" evidence="1">
    <location>
        <begin position="38"/>
        <end position="51"/>
    </location>
</feature>
<feature type="region of interest" description="Disordered" evidence="1">
    <location>
        <begin position="1"/>
        <end position="62"/>
    </location>
</feature>